<sequence>MANTKNSSTTTTTTTVSPEEKASSSSIAAAVSKALPSQYVHEVESFFIRKGISSPLAENHKSLDFYSHLFRHLLKVNHVYNGRVSYFFSVLPAFINIFNGLHGGVTGAIAERVAIACARTVLAEDKELFLGELSMSYLSAAPLNEVCVADGSIVSSGRNLTVVAMEFKIKNTGKVNIYNGLFGGAIGAIAERVAIACARTVVAQDKELFPGELSMSYLSAAPQTEVVVVDGSVARSGRNITVVAIEFRIKKNRKLVYTARATLYHMPVAKL</sequence>
<dbReference type="GO" id="GO:0047617">
    <property type="term" value="F:fatty acyl-CoA hydrolase activity"/>
    <property type="evidence" value="ECO:0007669"/>
    <property type="project" value="InterPro"/>
</dbReference>
<keyword evidence="5" id="KW-1185">Reference proteome</keyword>
<comment type="caution">
    <text evidence="4">The sequence shown here is derived from an EMBL/GenBank/DDBJ whole genome shotgun (WGS) entry which is preliminary data.</text>
</comment>
<gene>
    <name evidence="4" type="ORF">GH714_019793</name>
</gene>
<dbReference type="InterPro" id="IPR029069">
    <property type="entry name" value="HotDog_dom_sf"/>
</dbReference>
<dbReference type="PANTHER" id="PTHR21660:SF50">
    <property type="entry name" value="THIOESTERASE DOMAIN-CONTAINING PROTEIN"/>
    <property type="match status" value="1"/>
</dbReference>
<proteinExistence type="inferred from homology"/>
<accession>A0A6A6MBZ0</accession>
<protein>
    <recommendedName>
        <fullName evidence="3">Thioesterase domain-containing protein</fullName>
    </recommendedName>
</protein>
<dbReference type="InterPro" id="IPR006683">
    <property type="entry name" value="Thioestr_dom"/>
</dbReference>
<feature type="domain" description="Thioesterase" evidence="3">
    <location>
        <begin position="181"/>
        <end position="254"/>
    </location>
</feature>
<dbReference type="AlphaFoldDB" id="A0A6A6MBZ0"/>
<dbReference type="Proteomes" id="UP000467840">
    <property type="component" value="Chromosome 14"/>
</dbReference>
<feature type="region of interest" description="Disordered" evidence="2">
    <location>
        <begin position="1"/>
        <end position="20"/>
    </location>
</feature>
<dbReference type="EMBL" id="JAAGAX010000006">
    <property type="protein sequence ID" value="KAF2311170.1"/>
    <property type="molecule type" value="Genomic_DNA"/>
</dbReference>
<dbReference type="Pfam" id="PF03061">
    <property type="entry name" value="4HBT"/>
    <property type="match status" value="2"/>
</dbReference>
<dbReference type="SUPFAM" id="SSF54637">
    <property type="entry name" value="Thioesterase/thiol ester dehydrase-isomerase"/>
    <property type="match status" value="2"/>
</dbReference>
<evidence type="ECO:0000313" key="4">
    <source>
        <dbReference type="EMBL" id="KAF2311170.1"/>
    </source>
</evidence>
<name>A0A6A6MBZ0_HEVBR</name>
<evidence type="ECO:0000313" key="5">
    <source>
        <dbReference type="Proteomes" id="UP000467840"/>
    </source>
</evidence>
<dbReference type="PANTHER" id="PTHR21660">
    <property type="entry name" value="THIOESTERASE SUPERFAMILY MEMBER-RELATED"/>
    <property type="match status" value="1"/>
</dbReference>
<organism evidence="4 5">
    <name type="scientific">Hevea brasiliensis</name>
    <name type="common">Para rubber tree</name>
    <name type="synonym">Siphonia brasiliensis</name>
    <dbReference type="NCBI Taxonomy" id="3981"/>
    <lineage>
        <taxon>Eukaryota</taxon>
        <taxon>Viridiplantae</taxon>
        <taxon>Streptophyta</taxon>
        <taxon>Embryophyta</taxon>
        <taxon>Tracheophyta</taxon>
        <taxon>Spermatophyta</taxon>
        <taxon>Magnoliopsida</taxon>
        <taxon>eudicotyledons</taxon>
        <taxon>Gunneridae</taxon>
        <taxon>Pentapetalae</taxon>
        <taxon>rosids</taxon>
        <taxon>fabids</taxon>
        <taxon>Malpighiales</taxon>
        <taxon>Euphorbiaceae</taxon>
        <taxon>Crotonoideae</taxon>
        <taxon>Micrandreae</taxon>
        <taxon>Hevea</taxon>
    </lineage>
</organism>
<dbReference type="Gene3D" id="3.10.129.10">
    <property type="entry name" value="Hotdog Thioesterase"/>
    <property type="match status" value="2"/>
</dbReference>
<dbReference type="InterPro" id="IPR039298">
    <property type="entry name" value="ACOT13"/>
</dbReference>
<dbReference type="CDD" id="cd03443">
    <property type="entry name" value="PaaI_thioesterase"/>
    <property type="match status" value="2"/>
</dbReference>
<reference evidence="4 5" key="1">
    <citation type="journal article" date="2020" name="Mol. Plant">
        <title>The Chromosome-Based Rubber Tree Genome Provides New Insights into Spurge Genome Evolution and Rubber Biosynthesis.</title>
        <authorList>
            <person name="Liu J."/>
            <person name="Shi C."/>
            <person name="Shi C.C."/>
            <person name="Li W."/>
            <person name="Zhang Q.J."/>
            <person name="Zhang Y."/>
            <person name="Li K."/>
            <person name="Lu H.F."/>
            <person name="Shi C."/>
            <person name="Zhu S.T."/>
            <person name="Xiao Z.Y."/>
            <person name="Nan H."/>
            <person name="Yue Y."/>
            <person name="Zhu X.G."/>
            <person name="Wu Y."/>
            <person name="Hong X.N."/>
            <person name="Fan G.Y."/>
            <person name="Tong Y."/>
            <person name="Zhang D."/>
            <person name="Mao C.L."/>
            <person name="Liu Y.L."/>
            <person name="Hao S.J."/>
            <person name="Liu W.Q."/>
            <person name="Lv M.Q."/>
            <person name="Zhang H.B."/>
            <person name="Liu Y."/>
            <person name="Hu-Tang G.R."/>
            <person name="Wang J.P."/>
            <person name="Wang J.H."/>
            <person name="Sun Y.H."/>
            <person name="Ni S.B."/>
            <person name="Chen W.B."/>
            <person name="Zhang X.C."/>
            <person name="Jiao Y.N."/>
            <person name="Eichler E.E."/>
            <person name="Li G.H."/>
            <person name="Liu X."/>
            <person name="Gao L.Z."/>
        </authorList>
    </citation>
    <scope>NUCLEOTIDE SEQUENCE [LARGE SCALE GENOMIC DNA]</scope>
    <source>
        <strain evidence="5">cv. GT1</strain>
        <tissue evidence="4">Leaf</tissue>
    </source>
</reference>
<evidence type="ECO:0000259" key="3">
    <source>
        <dbReference type="Pfam" id="PF03061"/>
    </source>
</evidence>
<evidence type="ECO:0000256" key="2">
    <source>
        <dbReference type="SAM" id="MobiDB-lite"/>
    </source>
</evidence>
<evidence type="ECO:0000256" key="1">
    <source>
        <dbReference type="ARBA" id="ARBA00008324"/>
    </source>
</evidence>
<feature type="domain" description="Thioesterase" evidence="3">
    <location>
        <begin position="101"/>
        <end position="174"/>
    </location>
</feature>
<comment type="similarity">
    <text evidence="1">Belongs to the thioesterase PaaI family.</text>
</comment>